<dbReference type="GO" id="GO:0016020">
    <property type="term" value="C:membrane"/>
    <property type="evidence" value="ECO:0007669"/>
    <property type="project" value="UniProtKB-SubCell"/>
</dbReference>
<evidence type="ECO:0000256" key="6">
    <source>
        <dbReference type="SAM" id="Phobius"/>
    </source>
</evidence>
<organism evidence="8 9">
    <name type="scientific">Spermophilus dauricus</name>
    <name type="common">Daurian ground squirrel</name>
    <dbReference type="NCBI Taxonomy" id="99837"/>
    <lineage>
        <taxon>Eukaryota</taxon>
        <taxon>Metazoa</taxon>
        <taxon>Chordata</taxon>
        <taxon>Craniata</taxon>
        <taxon>Vertebrata</taxon>
        <taxon>Euteleostomi</taxon>
        <taxon>Mammalia</taxon>
        <taxon>Eutheria</taxon>
        <taxon>Euarchontoglires</taxon>
        <taxon>Glires</taxon>
        <taxon>Rodentia</taxon>
        <taxon>Sciuromorpha</taxon>
        <taxon>Sciuridae</taxon>
        <taxon>Xerinae</taxon>
        <taxon>Marmotini</taxon>
        <taxon>Spermophilus</taxon>
    </lineage>
</organism>
<keyword evidence="5 6" id="KW-0472">Membrane</keyword>
<comment type="subcellular location">
    <subcellularLocation>
        <location evidence="1">Membrane</location>
        <topology evidence="1">Multi-pass membrane protein</topology>
    </subcellularLocation>
</comment>
<protein>
    <submittedName>
        <fullName evidence="8">Uncharacterized protein</fullName>
    </submittedName>
</protein>
<keyword evidence="7" id="KW-0732">Signal</keyword>
<sequence length="130" mass="14578">MGAVPGIFSLVPCLCSGAPCLLCSCFSNIKNSTGTWLIYAFILLGTAVPCIMLTEGTETQMKKIPGFYKDWDVLVCYKDMCQINFILAIFEGGGFFFLLMLLLLNFEFIYFFNITELMLLGTSLWLCQIC</sequence>
<feature type="chain" id="PRO_5034358802" evidence="7">
    <location>
        <begin position="18"/>
        <end position="130"/>
    </location>
</feature>
<keyword evidence="4 6" id="KW-1133">Transmembrane helix</keyword>
<name>A0A8C9P288_SPEDA</name>
<evidence type="ECO:0000256" key="4">
    <source>
        <dbReference type="ARBA" id="ARBA00022989"/>
    </source>
</evidence>
<evidence type="ECO:0000256" key="3">
    <source>
        <dbReference type="ARBA" id="ARBA00022692"/>
    </source>
</evidence>
<evidence type="ECO:0000256" key="2">
    <source>
        <dbReference type="ARBA" id="ARBA00006665"/>
    </source>
</evidence>
<feature type="transmembrane region" description="Helical" evidence="6">
    <location>
        <begin position="33"/>
        <end position="54"/>
    </location>
</feature>
<keyword evidence="3 6" id="KW-0812">Transmembrane</keyword>
<comment type="similarity">
    <text evidence="2">Belongs to the TDE1 family.</text>
</comment>
<proteinExistence type="inferred from homology"/>
<feature type="transmembrane region" description="Helical" evidence="6">
    <location>
        <begin position="83"/>
        <end position="102"/>
    </location>
</feature>
<evidence type="ECO:0000256" key="5">
    <source>
        <dbReference type="ARBA" id="ARBA00023136"/>
    </source>
</evidence>
<dbReference type="Ensembl" id="ENSSDAT00000001724.1">
    <property type="protein sequence ID" value="ENSSDAP00000001486.1"/>
    <property type="gene ID" value="ENSSDAG00000001463.1"/>
</dbReference>
<dbReference type="AlphaFoldDB" id="A0A8C9P288"/>
<reference evidence="8" key="2">
    <citation type="submission" date="2025-09" db="UniProtKB">
        <authorList>
            <consortium name="Ensembl"/>
        </authorList>
    </citation>
    <scope>IDENTIFICATION</scope>
</reference>
<feature type="signal peptide" evidence="7">
    <location>
        <begin position="1"/>
        <end position="17"/>
    </location>
</feature>
<evidence type="ECO:0000313" key="9">
    <source>
        <dbReference type="Proteomes" id="UP000694422"/>
    </source>
</evidence>
<evidence type="ECO:0000256" key="7">
    <source>
        <dbReference type="SAM" id="SignalP"/>
    </source>
</evidence>
<keyword evidence="9" id="KW-1185">Reference proteome</keyword>
<feature type="transmembrane region" description="Helical" evidence="6">
    <location>
        <begin position="108"/>
        <end position="127"/>
    </location>
</feature>
<reference evidence="8" key="1">
    <citation type="submission" date="2025-08" db="UniProtKB">
        <authorList>
            <consortium name="Ensembl"/>
        </authorList>
    </citation>
    <scope>IDENTIFICATION</scope>
</reference>
<dbReference type="Pfam" id="PF03348">
    <property type="entry name" value="Serinc"/>
    <property type="match status" value="1"/>
</dbReference>
<accession>A0A8C9P288</accession>
<dbReference type="Proteomes" id="UP000694422">
    <property type="component" value="Unplaced"/>
</dbReference>
<dbReference type="InterPro" id="IPR005016">
    <property type="entry name" value="TDE1/TMS"/>
</dbReference>
<evidence type="ECO:0000313" key="8">
    <source>
        <dbReference type="Ensembl" id="ENSSDAP00000001486.1"/>
    </source>
</evidence>
<evidence type="ECO:0000256" key="1">
    <source>
        <dbReference type="ARBA" id="ARBA00004141"/>
    </source>
</evidence>